<evidence type="ECO:0000256" key="2">
    <source>
        <dbReference type="SAM" id="Phobius"/>
    </source>
</evidence>
<dbReference type="KEGG" id="gms:SOIL9_37110"/>
<protein>
    <submittedName>
        <fullName evidence="3">Uncharacterized protein</fullName>
    </submittedName>
</protein>
<gene>
    <name evidence="3" type="ORF">SOIL9_37110</name>
</gene>
<dbReference type="SUPFAM" id="SSF48452">
    <property type="entry name" value="TPR-like"/>
    <property type="match status" value="1"/>
</dbReference>
<proteinExistence type="predicted"/>
<sequence length="403" mass="43171">MMPSGLRFAAGCVLAVVVPACVLHFGAADERLAAGLTAPPFGWARVLVAHLVTALPLGLLVAGWLRSVPAVDGAAPVLWVGAGVGVAALGTQVCAAFGEAVIGGEFGAVPLLVFRATIAFAMVLPWCVWATDAPDSNARPLVNPGALFGLAAGGAVLPCGLFAEAVIAARTERAGDLIQRERVVRADVVLTGLIELGSDRPVGKMLPAAIHKDLATVIPRLKRSGDRPLSANTKPSDRFNRALLMIQLDRLDEAAALLETLIANDTATLLLATVYRDQERWAESDELYSRVLEKMTPRTETSPAAREMCFTAIEGLTFNARADRRPADAERVLNRGLDLLPDRAAYFHFQLGRHYHDGGRPSLALEHLREAARLDPAHFGEPTVKLIRQIETVTPACMLQRTR</sequence>
<keyword evidence="2" id="KW-0812">Transmembrane</keyword>
<dbReference type="Gene3D" id="1.25.40.10">
    <property type="entry name" value="Tetratricopeptide repeat domain"/>
    <property type="match status" value="1"/>
</dbReference>
<dbReference type="InterPro" id="IPR011990">
    <property type="entry name" value="TPR-like_helical_dom_sf"/>
</dbReference>
<keyword evidence="4" id="KW-1185">Reference proteome</keyword>
<feature type="transmembrane region" description="Helical" evidence="2">
    <location>
        <begin position="108"/>
        <end position="129"/>
    </location>
</feature>
<dbReference type="InterPro" id="IPR019734">
    <property type="entry name" value="TPR_rpt"/>
</dbReference>
<keyword evidence="2" id="KW-0472">Membrane</keyword>
<evidence type="ECO:0000313" key="4">
    <source>
        <dbReference type="Proteomes" id="UP000464178"/>
    </source>
</evidence>
<feature type="transmembrane region" description="Helical" evidence="2">
    <location>
        <begin position="141"/>
        <end position="163"/>
    </location>
</feature>
<organism evidence="3 4">
    <name type="scientific">Gemmata massiliana</name>
    <dbReference type="NCBI Taxonomy" id="1210884"/>
    <lineage>
        <taxon>Bacteria</taxon>
        <taxon>Pseudomonadati</taxon>
        <taxon>Planctomycetota</taxon>
        <taxon>Planctomycetia</taxon>
        <taxon>Gemmatales</taxon>
        <taxon>Gemmataceae</taxon>
        <taxon>Gemmata</taxon>
    </lineage>
</organism>
<feature type="transmembrane region" description="Helical" evidence="2">
    <location>
        <begin position="77"/>
        <end position="102"/>
    </location>
</feature>
<dbReference type="EMBL" id="LR593886">
    <property type="protein sequence ID" value="VTR94003.1"/>
    <property type="molecule type" value="Genomic_DNA"/>
</dbReference>
<feature type="repeat" description="TPR" evidence="1">
    <location>
        <begin position="345"/>
        <end position="378"/>
    </location>
</feature>
<dbReference type="PROSITE" id="PS50005">
    <property type="entry name" value="TPR"/>
    <property type="match status" value="1"/>
</dbReference>
<keyword evidence="2" id="KW-1133">Transmembrane helix</keyword>
<feature type="transmembrane region" description="Helical" evidence="2">
    <location>
        <begin position="44"/>
        <end position="65"/>
    </location>
</feature>
<name>A0A6P2CYR2_9BACT</name>
<evidence type="ECO:0000256" key="1">
    <source>
        <dbReference type="PROSITE-ProRule" id="PRU00339"/>
    </source>
</evidence>
<keyword evidence="1" id="KW-0802">TPR repeat</keyword>
<dbReference type="AlphaFoldDB" id="A0A6P2CYR2"/>
<accession>A0A6P2CYR2</accession>
<evidence type="ECO:0000313" key="3">
    <source>
        <dbReference type="EMBL" id="VTR94003.1"/>
    </source>
</evidence>
<dbReference type="RefSeq" id="WP_162668637.1">
    <property type="nucleotide sequence ID" value="NZ_LR593886.1"/>
</dbReference>
<dbReference type="Proteomes" id="UP000464178">
    <property type="component" value="Chromosome"/>
</dbReference>
<reference evidence="3 4" key="1">
    <citation type="submission" date="2019-05" db="EMBL/GenBank/DDBJ databases">
        <authorList>
            <consortium name="Science for Life Laboratories"/>
        </authorList>
    </citation>
    <scope>NUCLEOTIDE SEQUENCE [LARGE SCALE GENOMIC DNA]</scope>
    <source>
        <strain evidence="3">Soil9</strain>
    </source>
</reference>